<dbReference type="InterPro" id="IPR038899">
    <property type="entry name" value="METTL22"/>
</dbReference>
<dbReference type="Gene3D" id="3.40.50.150">
    <property type="entry name" value="Vaccinia Virus protein VP39"/>
    <property type="match status" value="1"/>
</dbReference>
<dbReference type="PANTHER" id="PTHR23108:SF0">
    <property type="entry name" value="METHYLTRANSFERASE-LIKE PROTEIN 22"/>
    <property type="match status" value="1"/>
</dbReference>
<reference evidence="1 2" key="1">
    <citation type="submission" date="2020-11" db="EMBL/GenBank/DDBJ databases">
        <authorList>
            <person name="Wallbank WR R."/>
            <person name="Pardo Diaz C."/>
            <person name="Kozak K."/>
            <person name="Martin S."/>
            <person name="Jiggins C."/>
            <person name="Moest M."/>
            <person name="Warren A I."/>
            <person name="Generalovic N T."/>
            <person name="Byers J.R.P. K."/>
            <person name="Montejo-Kovacevich G."/>
            <person name="Yen C E."/>
        </authorList>
    </citation>
    <scope>NUCLEOTIDE SEQUENCE [LARGE SCALE GENOMIC DNA]</scope>
</reference>
<sequence>MYEVSSEIYKETDFQSKKCENGRVLSTFGFIYPPSKDDSSMKIDDDGDLIVTRKTRAVIEIEHSSSTVLQLVGLQVWRGALLLADYLFHIRHELQDKQILELGAGVGLTSIAAAIYAKKVICTDVDIGGILELIRANVKRNGQILKGDLNVMELDFKKPFSSKLTKAITETDIVIAADVIYDDDLTDCLINVLGTILEKNPKVTIYMALEQRYVFTLADLDSVAPCYEYFKRKATDKHWIIRDMCIDFPQYFEYERCKELLLLKITN</sequence>
<evidence type="ECO:0000313" key="2">
    <source>
        <dbReference type="Proteomes" id="UP000594454"/>
    </source>
</evidence>
<dbReference type="InParanoid" id="A0A7R8YQK1"/>
<protein>
    <recommendedName>
        <fullName evidence="3">Methyltransferase-like protein 22</fullName>
    </recommendedName>
</protein>
<dbReference type="OrthoDB" id="46564at2759"/>
<dbReference type="Proteomes" id="UP000594454">
    <property type="component" value="Chromosome 2"/>
</dbReference>
<keyword evidence="2" id="KW-1185">Reference proteome</keyword>
<organism evidence="1 2">
    <name type="scientific">Hermetia illucens</name>
    <name type="common">Black soldier fly</name>
    <dbReference type="NCBI Taxonomy" id="343691"/>
    <lineage>
        <taxon>Eukaryota</taxon>
        <taxon>Metazoa</taxon>
        <taxon>Ecdysozoa</taxon>
        <taxon>Arthropoda</taxon>
        <taxon>Hexapoda</taxon>
        <taxon>Insecta</taxon>
        <taxon>Pterygota</taxon>
        <taxon>Neoptera</taxon>
        <taxon>Endopterygota</taxon>
        <taxon>Diptera</taxon>
        <taxon>Brachycera</taxon>
        <taxon>Stratiomyomorpha</taxon>
        <taxon>Stratiomyidae</taxon>
        <taxon>Hermetiinae</taxon>
        <taxon>Hermetia</taxon>
    </lineage>
</organism>
<dbReference type="CDD" id="cd02440">
    <property type="entry name" value="AdoMet_MTases"/>
    <property type="match status" value="1"/>
</dbReference>
<dbReference type="InterPro" id="IPR029063">
    <property type="entry name" value="SAM-dependent_MTases_sf"/>
</dbReference>
<dbReference type="AlphaFoldDB" id="A0A7R8YQK1"/>
<accession>A0A7R8YQK1</accession>
<dbReference type="OMA" id="EYERCPQ"/>
<evidence type="ECO:0008006" key="3">
    <source>
        <dbReference type="Google" id="ProtNLM"/>
    </source>
</evidence>
<dbReference type="PANTHER" id="PTHR23108">
    <property type="entry name" value="METHYLTRANSFERASE-RELATED"/>
    <property type="match status" value="1"/>
</dbReference>
<gene>
    <name evidence="1" type="ORF">HERILL_LOCUS4568</name>
</gene>
<evidence type="ECO:0000313" key="1">
    <source>
        <dbReference type="EMBL" id="CAD7081466.1"/>
    </source>
</evidence>
<dbReference type="FunCoup" id="A0A7R8YQK1">
    <property type="interactions" value="623"/>
</dbReference>
<proteinExistence type="predicted"/>
<dbReference type="GO" id="GO:0005634">
    <property type="term" value="C:nucleus"/>
    <property type="evidence" value="ECO:0007669"/>
    <property type="project" value="TreeGrafter"/>
</dbReference>
<dbReference type="InterPro" id="IPR019410">
    <property type="entry name" value="Methyltransf_16"/>
</dbReference>
<name>A0A7R8YQK1_HERIL</name>
<dbReference type="SUPFAM" id="SSF53335">
    <property type="entry name" value="S-adenosyl-L-methionine-dependent methyltransferases"/>
    <property type="match status" value="1"/>
</dbReference>
<dbReference type="GO" id="GO:0008276">
    <property type="term" value="F:protein methyltransferase activity"/>
    <property type="evidence" value="ECO:0007669"/>
    <property type="project" value="InterPro"/>
</dbReference>
<dbReference type="Pfam" id="PF10294">
    <property type="entry name" value="Methyltransf_16"/>
    <property type="match status" value="1"/>
</dbReference>
<dbReference type="EMBL" id="LR899010">
    <property type="protein sequence ID" value="CAD7081466.1"/>
    <property type="molecule type" value="Genomic_DNA"/>
</dbReference>